<dbReference type="EMBL" id="SKBM01000001">
    <property type="protein sequence ID" value="TCZ66559.1"/>
    <property type="molecule type" value="Genomic_DNA"/>
</dbReference>
<keyword evidence="3" id="KW-1185">Reference proteome</keyword>
<evidence type="ECO:0000313" key="3">
    <source>
        <dbReference type="Proteomes" id="UP000295023"/>
    </source>
</evidence>
<dbReference type="RefSeq" id="WP_132283531.1">
    <property type="nucleotide sequence ID" value="NZ_SKBM01000001.1"/>
</dbReference>
<evidence type="ECO:0000256" key="1">
    <source>
        <dbReference type="SAM" id="SignalP"/>
    </source>
</evidence>
<dbReference type="AlphaFoldDB" id="A0A4R4DXN1"/>
<evidence type="ECO:0000313" key="2">
    <source>
        <dbReference type="EMBL" id="TCZ66559.1"/>
    </source>
</evidence>
<keyword evidence="1" id="KW-0732">Signal</keyword>
<proteinExistence type="predicted"/>
<gene>
    <name evidence="2" type="ORF">EXY23_00115</name>
</gene>
<sequence>MTRDFPQSRRSPGRTRRLAALLTAAALLGQPALAAARCTNETEQAVFEVEALKSELMVVATTCKGNNEDRYNDFVTKYRQALVASNRELGNYFARRGGQRQVDVFITELANARSNNARQLGSDFCSRNSGLFTEVMALETVTDLPAYAATKDLLHSGVSACPGGAAAPAHSTASRRSKR</sequence>
<comment type="caution">
    <text evidence="2">The sequence shown here is derived from an EMBL/GenBank/DDBJ whole genome shotgun (WGS) entry which is preliminary data.</text>
</comment>
<accession>A0A4R4DXN1</accession>
<organism evidence="2 3">
    <name type="scientific">Roseicella aquatilis</name>
    <dbReference type="NCBI Taxonomy" id="2527868"/>
    <lineage>
        <taxon>Bacteria</taxon>
        <taxon>Pseudomonadati</taxon>
        <taxon>Pseudomonadota</taxon>
        <taxon>Alphaproteobacteria</taxon>
        <taxon>Acetobacterales</taxon>
        <taxon>Roseomonadaceae</taxon>
        <taxon>Roseicella</taxon>
    </lineage>
</organism>
<dbReference type="OrthoDB" id="7270931at2"/>
<feature type="chain" id="PRO_5020755028" description="DUF1311 domain-containing protein" evidence="1">
    <location>
        <begin position="35"/>
        <end position="179"/>
    </location>
</feature>
<name>A0A4R4DXN1_9PROT</name>
<feature type="signal peptide" evidence="1">
    <location>
        <begin position="1"/>
        <end position="34"/>
    </location>
</feature>
<protein>
    <recommendedName>
        <fullName evidence="4">DUF1311 domain-containing protein</fullName>
    </recommendedName>
</protein>
<reference evidence="2 3" key="1">
    <citation type="submission" date="2019-03" db="EMBL/GenBank/DDBJ databases">
        <title>Paracraurococcus aquatilis NE82 genome sequence.</title>
        <authorList>
            <person name="Zhao Y."/>
            <person name="Du Z."/>
        </authorList>
    </citation>
    <scope>NUCLEOTIDE SEQUENCE [LARGE SCALE GENOMIC DNA]</scope>
    <source>
        <strain evidence="2 3">NE82</strain>
    </source>
</reference>
<evidence type="ECO:0008006" key="4">
    <source>
        <dbReference type="Google" id="ProtNLM"/>
    </source>
</evidence>
<dbReference type="Proteomes" id="UP000295023">
    <property type="component" value="Unassembled WGS sequence"/>
</dbReference>